<dbReference type="PANTHER" id="PTHR33710:SF71">
    <property type="entry name" value="ENDONUCLEASE_EXONUCLEASE_PHOSPHATASE DOMAIN-CONTAINING PROTEIN"/>
    <property type="match status" value="1"/>
</dbReference>
<dbReference type="OrthoDB" id="1742302at2759"/>
<feature type="non-terminal residue" evidence="1">
    <location>
        <position position="1"/>
    </location>
</feature>
<gene>
    <name evidence="1" type="ORF">FRX31_015162</name>
</gene>
<comment type="caution">
    <text evidence="1">The sequence shown here is derived from an EMBL/GenBank/DDBJ whole genome shotgun (WGS) entry which is preliminary data.</text>
</comment>
<organism evidence="1 2">
    <name type="scientific">Thalictrum thalictroides</name>
    <name type="common">Rue-anemone</name>
    <name type="synonym">Anemone thalictroides</name>
    <dbReference type="NCBI Taxonomy" id="46969"/>
    <lineage>
        <taxon>Eukaryota</taxon>
        <taxon>Viridiplantae</taxon>
        <taxon>Streptophyta</taxon>
        <taxon>Embryophyta</taxon>
        <taxon>Tracheophyta</taxon>
        <taxon>Spermatophyta</taxon>
        <taxon>Magnoliopsida</taxon>
        <taxon>Ranunculales</taxon>
        <taxon>Ranunculaceae</taxon>
        <taxon>Thalictroideae</taxon>
        <taxon>Thalictrum</taxon>
    </lineage>
</organism>
<keyword evidence="2" id="KW-1185">Reference proteome</keyword>
<sequence>MGEVEPLAIAVEKTQNDTIQVLEKGREDTPVLVENENEGIDLAVVLNTPLELQGLPPDPDKASKPMNETLTHKLIDEVAEAALKLATFDGGTSTKVVAQSAKKKIPVDAPLTRSKVGDVNGVMLTFVHGHTYYVKRRELWSQFSPVSKPWLVLGDFNSYLSIDEKRGVRKPIVAGMEDFRSFLNDNLLLEVPNKGIKYTWCNQRHGSRRVLGKIDRMCCNEEWLQQFPGWSYKILSRLCSDHAPLIGWTVVVPKPANCPFKFLNMWAAHPSFLDMVANSWFEPLEARHNPLLNLSLKLKRLKRAIKHWNKYDFGHLGTRITEETEILQHFQILADSNPDEEVVIKQAEKQEKVVEELLDQECTLLKQKAGIKWAHEVKEGGMGLRRLADVNKACLMKMAWSVQQENGDWLKFIKGKYTARSGDWCDHKTSSVWPGLKQ</sequence>
<evidence type="ECO:0000313" key="1">
    <source>
        <dbReference type="EMBL" id="KAF5195251.1"/>
    </source>
</evidence>
<dbReference type="Gene3D" id="3.60.10.10">
    <property type="entry name" value="Endonuclease/exonuclease/phosphatase"/>
    <property type="match status" value="1"/>
</dbReference>
<name>A0A7J6WD38_THATH</name>
<proteinExistence type="predicted"/>
<reference evidence="1 2" key="1">
    <citation type="submission" date="2020-06" db="EMBL/GenBank/DDBJ databases">
        <title>Transcriptomic and genomic resources for Thalictrum thalictroides and T. hernandezii: Facilitating candidate gene discovery in an emerging model plant lineage.</title>
        <authorList>
            <person name="Arias T."/>
            <person name="Riano-Pachon D.M."/>
            <person name="Di Stilio V.S."/>
        </authorList>
    </citation>
    <scope>NUCLEOTIDE SEQUENCE [LARGE SCALE GENOMIC DNA]</scope>
    <source>
        <strain evidence="2">cv. WT478/WT964</strain>
        <tissue evidence="1">Leaves</tissue>
    </source>
</reference>
<dbReference type="PANTHER" id="PTHR33710">
    <property type="entry name" value="BNAC02G09200D PROTEIN"/>
    <property type="match status" value="1"/>
</dbReference>
<protein>
    <submittedName>
        <fullName evidence="1">Ribonuclease h domain</fullName>
    </submittedName>
</protein>
<dbReference type="AlphaFoldDB" id="A0A7J6WD38"/>
<dbReference type="InterPro" id="IPR036691">
    <property type="entry name" value="Endo/exonu/phosph_ase_sf"/>
</dbReference>
<evidence type="ECO:0000313" key="2">
    <source>
        <dbReference type="Proteomes" id="UP000554482"/>
    </source>
</evidence>
<accession>A0A7J6WD38</accession>
<dbReference type="EMBL" id="JABWDY010017586">
    <property type="protein sequence ID" value="KAF5195251.1"/>
    <property type="molecule type" value="Genomic_DNA"/>
</dbReference>
<dbReference type="Proteomes" id="UP000554482">
    <property type="component" value="Unassembled WGS sequence"/>
</dbReference>
<dbReference type="SUPFAM" id="SSF56219">
    <property type="entry name" value="DNase I-like"/>
    <property type="match status" value="1"/>
</dbReference>